<reference evidence="3" key="1">
    <citation type="journal article" date="2005" name="Nature">
        <title>The map-based sequence of the rice genome.</title>
        <authorList>
            <consortium name="International rice genome sequencing project (IRGSP)"/>
            <person name="Matsumoto T."/>
            <person name="Wu J."/>
            <person name="Kanamori H."/>
            <person name="Katayose Y."/>
            <person name="Fujisawa M."/>
            <person name="Namiki N."/>
            <person name="Mizuno H."/>
            <person name="Yamamoto K."/>
            <person name="Antonio B.A."/>
            <person name="Baba T."/>
            <person name="Sakata K."/>
            <person name="Nagamura Y."/>
            <person name="Aoki H."/>
            <person name="Arikawa K."/>
            <person name="Arita K."/>
            <person name="Bito T."/>
            <person name="Chiden Y."/>
            <person name="Fujitsuka N."/>
            <person name="Fukunaka R."/>
            <person name="Hamada M."/>
            <person name="Harada C."/>
            <person name="Hayashi A."/>
            <person name="Hijishita S."/>
            <person name="Honda M."/>
            <person name="Hosokawa S."/>
            <person name="Ichikawa Y."/>
            <person name="Idonuma A."/>
            <person name="Iijima M."/>
            <person name="Ikeda M."/>
            <person name="Ikeno M."/>
            <person name="Ito K."/>
            <person name="Ito S."/>
            <person name="Ito T."/>
            <person name="Ito Y."/>
            <person name="Ito Y."/>
            <person name="Iwabuchi A."/>
            <person name="Kamiya K."/>
            <person name="Karasawa W."/>
            <person name="Kurita K."/>
            <person name="Katagiri S."/>
            <person name="Kikuta A."/>
            <person name="Kobayashi H."/>
            <person name="Kobayashi N."/>
            <person name="Machita K."/>
            <person name="Maehara T."/>
            <person name="Masukawa M."/>
            <person name="Mizubayashi T."/>
            <person name="Mukai Y."/>
            <person name="Nagasaki H."/>
            <person name="Nagata Y."/>
            <person name="Naito S."/>
            <person name="Nakashima M."/>
            <person name="Nakama Y."/>
            <person name="Nakamichi Y."/>
            <person name="Nakamura M."/>
            <person name="Meguro A."/>
            <person name="Negishi M."/>
            <person name="Ohta I."/>
            <person name="Ohta T."/>
            <person name="Okamoto M."/>
            <person name="Ono N."/>
            <person name="Saji S."/>
            <person name="Sakaguchi M."/>
            <person name="Sakai K."/>
            <person name="Shibata M."/>
            <person name="Shimokawa T."/>
            <person name="Song J."/>
            <person name="Takazaki Y."/>
            <person name="Terasawa K."/>
            <person name="Tsugane M."/>
            <person name="Tsuji K."/>
            <person name="Ueda S."/>
            <person name="Waki K."/>
            <person name="Yamagata H."/>
            <person name="Yamamoto M."/>
            <person name="Yamamoto S."/>
            <person name="Yamane H."/>
            <person name="Yoshiki S."/>
            <person name="Yoshihara R."/>
            <person name="Yukawa K."/>
            <person name="Zhong H."/>
            <person name="Yano M."/>
            <person name="Yuan Q."/>
            <person name="Ouyang S."/>
            <person name="Liu J."/>
            <person name="Jones K.M."/>
            <person name="Gansberger K."/>
            <person name="Moffat K."/>
            <person name="Hill J."/>
            <person name="Bera J."/>
            <person name="Fadrosh D."/>
            <person name="Jin S."/>
            <person name="Johri S."/>
            <person name="Kim M."/>
            <person name="Overton L."/>
            <person name="Reardon M."/>
            <person name="Tsitrin T."/>
            <person name="Vuong H."/>
            <person name="Weaver B."/>
            <person name="Ciecko A."/>
            <person name="Tallon L."/>
            <person name="Jackson J."/>
            <person name="Pai G."/>
            <person name="Aken S.V."/>
            <person name="Utterback T."/>
            <person name="Reidmuller S."/>
            <person name="Feldblyum T."/>
            <person name="Hsiao J."/>
            <person name="Zismann V."/>
            <person name="Iobst S."/>
            <person name="de Vazeille A.R."/>
            <person name="Buell C.R."/>
            <person name="Ying K."/>
            <person name="Li Y."/>
            <person name="Lu T."/>
            <person name="Huang Y."/>
            <person name="Zhao Q."/>
            <person name="Feng Q."/>
            <person name="Zhang L."/>
            <person name="Zhu J."/>
            <person name="Weng Q."/>
            <person name="Mu J."/>
            <person name="Lu Y."/>
            <person name="Fan D."/>
            <person name="Liu Y."/>
            <person name="Guan J."/>
            <person name="Zhang Y."/>
            <person name="Yu S."/>
            <person name="Liu X."/>
            <person name="Zhang Y."/>
            <person name="Hong G."/>
            <person name="Han B."/>
            <person name="Choisne N."/>
            <person name="Demange N."/>
            <person name="Orjeda G."/>
            <person name="Samain S."/>
            <person name="Cattolico L."/>
            <person name="Pelletier E."/>
            <person name="Couloux A."/>
            <person name="Segurens B."/>
            <person name="Wincker P."/>
            <person name="D'Hont A."/>
            <person name="Scarpelli C."/>
            <person name="Weissenbach J."/>
            <person name="Salanoubat M."/>
            <person name="Quetier F."/>
            <person name="Yu Y."/>
            <person name="Kim H.R."/>
            <person name="Rambo T."/>
            <person name="Currie J."/>
            <person name="Collura K."/>
            <person name="Luo M."/>
            <person name="Yang T."/>
            <person name="Ammiraju J.S.S."/>
            <person name="Engler F."/>
            <person name="Soderlund C."/>
            <person name="Wing R.A."/>
            <person name="Palmer L.E."/>
            <person name="de la Bastide M."/>
            <person name="Spiegel L."/>
            <person name="Nascimento L."/>
            <person name="Zutavern T."/>
            <person name="O'Shaughnessy A."/>
            <person name="Dike S."/>
            <person name="Dedhia N."/>
            <person name="Preston R."/>
            <person name="Balija V."/>
            <person name="McCombie W.R."/>
            <person name="Chow T."/>
            <person name="Chen H."/>
            <person name="Chung M."/>
            <person name="Chen C."/>
            <person name="Shaw J."/>
            <person name="Wu H."/>
            <person name="Hsiao K."/>
            <person name="Chao Y."/>
            <person name="Chu M."/>
            <person name="Cheng C."/>
            <person name="Hour A."/>
            <person name="Lee P."/>
            <person name="Lin S."/>
            <person name="Lin Y."/>
            <person name="Liou J."/>
            <person name="Liu S."/>
            <person name="Hsing Y."/>
            <person name="Raghuvanshi S."/>
            <person name="Mohanty A."/>
            <person name="Bharti A.K."/>
            <person name="Gaur A."/>
            <person name="Gupta V."/>
            <person name="Kumar D."/>
            <person name="Ravi V."/>
            <person name="Vij S."/>
            <person name="Kapur A."/>
            <person name="Khurana P."/>
            <person name="Khurana P."/>
            <person name="Khurana J.P."/>
            <person name="Tyagi A.K."/>
            <person name="Gaikwad K."/>
            <person name="Singh A."/>
            <person name="Dalal V."/>
            <person name="Srivastava S."/>
            <person name="Dixit A."/>
            <person name="Pal A.K."/>
            <person name="Ghazi I.A."/>
            <person name="Yadav M."/>
            <person name="Pandit A."/>
            <person name="Bhargava A."/>
            <person name="Sureshbabu K."/>
            <person name="Batra K."/>
            <person name="Sharma T.R."/>
            <person name="Mohapatra T."/>
            <person name="Singh N.K."/>
            <person name="Messing J."/>
            <person name="Nelson A.B."/>
            <person name="Fuks G."/>
            <person name="Kavchok S."/>
            <person name="Keizer G."/>
            <person name="Linton E."/>
            <person name="Llaca V."/>
            <person name="Song R."/>
            <person name="Tanyolac B."/>
            <person name="Young S."/>
            <person name="Ho-Il K."/>
            <person name="Hahn J.H."/>
            <person name="Sangsakoo G."/>
            <person name="Vanavichit A."/>
            <person name="de Mattos Luiz.A.T."/>
            <person name="Zimmer P.D."/>
            <person name="Malone G."/>
            <person name="Dellagostin O."/>
            <person name="de Oliveira A.C."/>
            <person name="Bevan M."/>
            <person name="Bancroft I."/>
            <person name="Minx P."/>
            <person name="Cordum H."/>
            <person name="Wilson R."/>
            <person name="Cheng Z."/>
            <person name="Jin W."/>
            <person name="Jiang J."/>
            <person name="Leong S.A."/>
            <person name="Iwama H."/>
            <person name="Gojobori T."/>
            <person name="Itoh T."/>
            <person name="Niimura Y."/>
            <person name="Fujii Y."/>
            <person name="Habara T."/>
            <person name="Sakai H."/>
            <person name="Sato Y."/>
            <person name="Wilson G."/>
            <person name="Kumar K."/>
            <person name="McCouch S."/>
            <person name="Juretic N."/>
            <person name="Hoen D."/>
            <person name="Wright S."/>
            <person name="Bruskiewich R."/>
            <person name="Bureau T."/>
            <person name="Miyao A."/>
            <person name="Hirochika H."/>
            <person name="Nishikawa T."/>
            <person name="Kadowaki K."/>
            <person name="Sugiura M."/>
            <person name="Burr B."/>
            <person name="Sasaki T."/>
        </authorList>
    </citation>
    <scope>NUCLEOTIDE SEQUENCE [LARGE SCALE GENOMIC DNA]</scope>
    <source>
        <strain evidence="3">cv. Nipponbare</strain>
    </source>
</reference>
<sequence length="236" mass="25256">MLTPLGTRTPPRLSSRSACRDTTAPAGYSRSVSWITIVSCKLNSTIISASASFNANNLMPRRLHLVSHPVLPLRVKREQHQAPRGGDRRALVPGEVDVLAVVHNEVLGRGGDLAAATAAASGAPEHRAEEVATVLLPVLSDEVEYQGADTPVEPPRRAAARLREEEAEPGHLGEQVLLLGGHRLLQLPDHVEDLLAFHVAATEACPGDHISRVCPDVIVNHQVQCIPATSVNPVFP</sequence>
<reference evidence="2 3" key="3">
    <citation type="journal article" date="2013" name="Rice">
        <title>Improvement of the Oryza sativa Nipponbare reference genome using next generation sequence and optical map data.</title>
        <authorList>
            <person name="Kawahara Y."/>
            <person name="de la Bastide M."/>
            <person name="Hamilton J.P."/>
            <person name="Kanamori H."/>
            <person name="McCombie W.R."/>
            <person name="Ouyang S."/>
            <person name="Schwartz D.C."/>
            <person name="Tanaka T."/>
            <person name="Wu J."/>
            <person name="Zhou S."/>
            <person name="Childs K.L."/>
            <person name="Davidson R.M."/>
            <person name="Lin H."/>
            <person name="Quesada-Ocampo L."/>
            <person name="Vaillancourt B."/>
            <person name="Sakai H."/>
            <person name="Lee S.S."/>
            <person name="Kim J."/>
            <person name="Numa H."/>
            <person name="Itoh T."/>
            <person name="Buell C.R."/>
            <person name="Matsumoto T."/>
        </authorList>
    </citation>
    <scope>NUCLEOTIDE SEQUENCE [LARGE SCALE GENOMIC DNA]</scope>
    <source>
        <strain evidence="3">cv. Nipponbare</strain>
    </source>
</reference>
<evidence type="ECO:0000313" key="3">
    <source>
        <dbReference type="Proteomes" id="UP000059680"/>
    </source>
</evidence>
<gene>
    <name evidence="2" type="ordered locus">Os07g0681350</name>
    <name evidence="2" type="ORF">OSNPB_070681350</name>
</gene>
<dbReference type="AlphaFoldDB" id="A0A0P0XAG9"/>
<dbReference type="EMBL" id="AP014963">
    <property type="protein sequence ID" value="BAT03246.1"/>
    <property type="molecule type" value="Genomic_DNA"/>
</dbReference>
<keyword evidence="3" id="KW-1185">Reference proteome</keyword>
<protein>
    <submittedName>
        <fullName evidence="2">Os07g0681350 protein</fullName>
    </submittedName>
</protein>
<dbReference type="InParanoid" id="A0A0P0XAG9"/>
<dbReference type="PaxDb" id="39947-A0A0P0XAG9"/>
<reference evidence="2 3" key="2">
    <citation type="journal article" date="2013" name="Plant Cell Physiol.">
        <title>Rice Annotation Project Database (RAP-DB): an integrative and interactive database for rice genomics.</title>
        <authorList>
            <person name="Sakai H."/>
            <person name="Lee S.S."/>
            <person name="Tanaka T."/>
            <person name="Numa H."/>
            <person name="Kim J."/>
            <person name="Kawahara Y."/>
            <person name="Wakimoto H."/>
            <person name="Yang C.C."/>
            <person name="Iwamoto M."/>
            <person name="Abe T."/>
            <person name="Yamada Y."/>
            <person name="Muto A."/>
            <person name="Inokuchi H."/>
            <person name="Ikemura T."/>
            <person name="Matsumoto T."/>
            <person name="Sasaki T."/>
            <person name="Itoh T."/>
        </authorList>
    </citation>
    <scope>NUCLEOTIDE SEQUENCE [LARGE SCALE GENOMIC DNA]</scope>
    <source>
        <strain evidence="3">cv. Nipponbare</strain>
    </source>
</reference>
<evidence type="ECO:0000256" key="1">
    <source>
        <dbReference type="SAM" id="MobiDB-lite"/>
    </source>
</evidence>
<evidence type="ECO:0000313" key="2">
    <source>
        <dbReference type="EMBL" id="BAT03246.1"/>
    </source>
</evidence>
<feature type="region of interest" description="Disordered" evidence="1">
    <location>
        <begin position="1"/>
        <end position="24"/>
    </location>
</feature>
<proteinExistence type="predicted"/>
<name>A0A0P0XAG9_ORYSJ</name>
<dbReference type="Gramene" id="Os07t0681350-00">
    <property type="protein sequence ID" value="Os07t0681350-00"/>
    <property type="gene ID" value="Os07g0681350"/>
</dbReference>
<organism evidence="2 3">
    <name type="scientific">Oryza sativa subsp. japonica</name>
    <name type="common">Rice</name>
    <dbReference type="NCBI Taxonomy" id="39947"/>
    <lineage>
        <taxon>Eukaryota</taxon>
        <taxon>Viridiplantae</taxon>
        <taxon>Streptophyta</taxon>
        <taxon>Embryophyta</taxon>
        <taxon>Tracheophyta</taxon>
        <taxon>Spermatophyta</taxon>
        <taxon>Magnoliopsida</taxon>
        <taxon>Liliopsida</taxon>
        <taxon>Poales</taxon>
        <taxon>Poaceae</taxon>
        <taxon>BOP clade</taxon>
        <taxon>Oryzoideae</taxon>
        <taxon>Oryzeae</taxon>
        <taxon>Oryzinae</taxon>
        <taxon>Oryza</taxon>
        <taxon>Oryza sativa</taxon>
    </lineage>
</organism>
<dbReference type="Proteomes" id="UP000059680">
    <property type="component" value="Chromosome 7"/>
</dbReference>
<accession>A0A0P0XAG9</accession>